<dbReference type="RefSeq" id="WP_165641767.1">
    <property type="nucleotide sequence ID" value="NZ_JAAITT010000007.1"/>
</dbReference>
<gene>
    <name evidence="2" type="ORF">G5B36_06410</name>
    <name evidence="1" type="ORF">L0N08_01160</name>
</gene>
<sequence length="114" mass="12726">MIKGTIECSFGEVKTNTELSPCELLFAIGIQETESSVSHVKYRSQCMLVGGGLNPPHVIECLGESIMSMLEEYCEGNADATLKAMMTFQKLVKEETNEYMMDHVKEILAEKEKV</sequence>
<comment type="caution">
    <text evidence="1">The sequence shown here is derived from an EMBL/GenBank/DDBJ whole genome shotgun (WGS) entry which is preliminary data.</text>
</comment>
<evidence type="ECO:0000313" key="1">
    <source>
        <dbReference type="EMBL" id="MCG4744017.1"/>
    </source>
</evidence>
<dbReference type="EMBL" id="JAKNGE010000001">
    <property type="protein sequence ID" value="MCG4744017.1"/>
    <property type="molecule type" value="Genomic_DNA"/>
</dbReference>
<evidence type="ECO:0000313" key="3">
    <source>
        <dbReference type="Proteomes" id="UP000669239"/>
    </source>
</evidence>
<dbReference type="AlphaFoldDB" id="A0AAW5BPS3"/>
<organism evidence="1 4">
    <name type="scientific">Enterocloster aldenensis</name>
    <dbReference type="NCBI Taxonomy" id="358742"/>
    <lineage>
        <taxon>Bacteria</taxon>
        <taxon>Bacillati</taxon>
        <taxon>Bacillota</taxon>
        <taxon>Clostridia</taxon>
        <taxon>Lachnospirales</taxon>
        <taxon>Lachnospiraceae</taxon>
        <taxon>Enterocloster</taxon>
    </lineage>
</organism>
<dbReference type="Proteomes" id="UP000669239">
    <property type="component" value="Unassembled WGS sequence"/>
</dbReference>
<accession>A0AAW5BPS3</accession>
<name>A0AAW5BPS3_9FIRM</name>
<reference evidence="1" key="3">
    <citation type="submission" date="2022-01" db="EMBL/GenBank/DDBJ databases">
        <title>Collection of gut derived symbiotic bacterial strains cultured from healthy donors.</title>
        <authorList>
            <person name="Lin H."/>
            <person name="Kohout C."/>
            <person name="Waligurski E."/>
            <person name="Pamer E.G."/>
        </authorList>
    </citation>
    <scope>NUCLEOTIDE SEQUENCE</scope>
    <source>
        <strain evidence="1">DFI.6.55</strain>
    </source>
</reference>
<dbReference type="Proteomes" id="UP001299608">
    <property type="component" value="Unassembled WGS sequence"/>
</dbReference>
<reference evidence="2 3" key="1">
    <citation type="journal article" date="2020" name="Cell Host Microbe">
        <title>Functional and Genomic Variation between Human-Derived Isolates of Lachnospiraceae Reveals Inter- and Intra-Species Diversity.</title>
        <authorList>
            <person name="Sorbara M.T."/>
            <person name="Littmann E.R."/>
            <person name="Fontana E."/>
            <person name="Moody T.U."/>
            <person name="Kohout C.E."/>
            <person name="Gjonbalaj M."/>
            <person name="Eaton V."/>
            <person name="Seok R."/>
            <person name="Leiner I.M."/>
            <person name="Pamer E.G."/>
        </authorList>
    </citation>
    <scope>NUCLEOTIDE SEQUENCE [LARGE SCALE GENOMIC DNA]</scope>
    <source>
        <strain evidence="2 3">MSK.1.17</strain>
    </source>
</reference>
<evidence type="ECO:0000313" key="4">
    <source>
        <dbReference type="Proteomes" id="UP001299608"/>
    </source>
</evidence>
<dbReference type="EMBL" id="JAAITT010000007">
    <property type="protein sequence ID" value="NSJ48329.1"/>
    <property type="molecule type" value="Genomic_DNA"/>
</dbReference>
<keyword evidence="3" id="KW-1185">Reference proteome</keyword>
<evidence type="ECO:0000313" key="2">
    <source>
        <dbReference type="EMBL" id="NSJ48329.1"/>
    </source>
</evidence>
<protein>
    <submittedName>
        <fullName evidence="1">Uncharacterized protein</fullName>
    </submittedName>
</protein>
<proteinExistence type="predicted"/>
<reference evidence="2" key="2">
    <citation type="submission" date="2020-02" db="EMBL/GenBank/DDBJ databases">
        <authorList>
            <person name="Littmann E."/>
            <person name="Sorbara M."/>
        </authorList>
    </citation>
    <scope>NUCLEOTIDE SEQUENCE</scope>
    <source>
        <strain evidence="2">MSK.1.17</strain>
    </source>
</reference>